<reference evidence="2" key="1">
    <citation type="submission" date="2016-09" db="EMBL/GenBank/DDBJ databases">
        <authorList>
            <person name="Capua I."/>
            <person name="De Benedictis P."/>
            <person name="Joannis T."/>
            <person name="Lombin L.H."/>
            <person name="Cattoli G."/>
        </authorList>
    </citation>
    <scope>NUCLEOTIDE SEQUENCE</scope>
    <source>
        <strain evidence="2">B9</strain>
    </source>
</reference>
<gene>
    <name evidence="2" type="ORF">CNECB9_470008</name>
</gene>
<proteinExistence type="predicted"/>
<dbReference type="EMBL" id="FMSH01000412">
    <property type="protein sequence ID" value="SCU87459.1"/>
    <property type="molecule type" value="Genomic_DNA"/>
</dbReference>
<keyword evidence="1" id="KW-1133">Transmembrane helix</keyword>
<protein>
    <submittedName>
        <fullName evidence="2">ABC transporter permease protein</fullName>
    </submittedName>
</protein>
<evidence type="ECO:0000313" key="2">
    <source>
        <dbReference type="EMBL" id="SCU87459.1"/>
    </source>
</evidence>
<evidence type="ECO:0000256" key="1">
    <source>
        <dbReference type="SAM" id="Phobius"/>
    </source>
</evidence>
<dbReference type="RefSeq" id="WP_340528240.1">
    <property type="nucleotide sequence ID" value="NZ_FMSH01000412.1"/>
</dbReference>
<organism evidence="2">
    <name type="scientific">Cupriavidus necator</name>
    <name type="common">Alcaligenes eutrophus</name>
    <name type="synonym">Ralstonia eutropha</name>
    <dbReference type="NCBI Taxonomy" id="106590"/>
    <lineage>
        <taxon>Bacteria</taxon>
        <taxon>Pseudomonadati</taxon>
        <taxon>Pseudomonadota</taxon>
        <taxon>Betaproteobacteria</taxon>
        <taxon>Burkholderiales</taxon>
        <taxon>Burkholderiaceae</taxon>
        <taxon>Cupriavidus</taxon>
    </lineage>
</organism>
<keyword evidence="1" id="KW-0472">Membrane</keyword>
<dbReference type="AlphaFoldDB" id="A0A1K0IM15"/>
<feature type="transmembrane region" description="Helical" evidence="1">
    <location>
        <begin position="35"/>
        <end position="53"/>
    </location>
</feature>
<keyword evidence="1" id="KW-0812">Transmembrane</keyword>
<name>A0A1K0IM15_CUPNE</name>
<accession>A0A1K0IM15</accession>
<sequence length="65" mass="6822">MIPAEVGVIGGEIIAAEHGLGQYLSFLAGSFDTDGVFAVVLLLGLAGTARGLAMQALERRLLHWK</sequence>